<proteinExistence type="predicted"/>
<dbReference type="AlphaFoldDB" id="A0A9P4H661"/>
<reference evidence="2" key="1">
    <citation type="journal article" date="2020" name="Stud. Mycol.">
        <title>101 Dothideomycetes genomes: a test case for predicting lifestyles and emergence of pathogens.</title>
        <authorList>
            <person name="Haridas S."/>
            <person name="Albert R."/>
            <person name="Binder M."/>
            <person name="Bloem J."/>
            <person name="Labutti K."/>
            <person name="Salamov A."/>
            <person name="Andreopoulos B."/>
            <person name="Baker S."/>
            <person name="Barry K."/>
            <person name="Bills G."/>
            <person name="Bluhm B."/>
            <person name="Cannon C."/>
            <person name="Castanera R."/>
            <person name="Culley D."/>
            <person name="Daum C."/>
            <person name="Ezra D."/>
            <person name="Gonzalez J."/>
            <person name="Henrissat B."/>
            <person name="Kuo A."/>
            <person name="Liang C."/>
            <person name="Lipzen A."/>
            <person name="Lutzoni F."/>
            <person name="Magnuson J."/>
            <person name="Mondo S."/>
            <person name="Nolan M."/>
            <person name="Ohm R."/>
            <person name="Pangilinan J."/>
            <person name="Park H.-J."/>
            <person name="Ramirez L."/>
            <person name="Alfaro M."/>
            <person name="Sun H."/>
            <person name="Tritt A."/>
            <person name="Yoshinaga Y."/>
            <person name="Zwiers L.-H."/>
            <person name="Turgeon B."/>
            <person name="Goodwin S."/>
            <person name="Spatafora J."/>
            <person name="Crous P."/>
            <person name="Grigoriev I."/>
        </authorList>
    </citation>
    <scope>NUCLEOTIDE SEQUENCE</scope>
    <source>
        <strain evidence="2">CBS 110217</strain>
    </source>
</reference>
<sequence length="458" mass="49945">MQGEVIKSLQMAAQFEHAVLNLTLLYEASITNRKATFVTLDELKQRLLPRLPIERQIQLSSESSSHGPSRASMQTIGSTSFDPTSYVPDNYIPAAVTLTSQNDMRDTKHGLTSYFKGLKRNSSSAGRPSSARESTASADINFSQAFQHLMDARGTQDKAVIMQEIDEIMDAYQGLHISQPSNEAWAKTQYGNGYGDRRDTLTMLSRGDPERSISQSIVAATNLGTAPAAAGLRHHSIAPSIASTDSSTSGTLGVLPGARIGKAIRTDTISSGPAGAERMMNGRPCKANNYWGFCKGAWTIREDVKKGLTLRTQPLGMYNTKELWECTSCTFKGSTFPAPHPTKKNKEITVVDPRIATSASGIRYKWIFLAKSHVNKKAGDSHTDESNYGCVLCSLEDKVSSVYGGVETLMNHIALCHVADMSENTRRKARCIIGRVAGKDETEWDINIPVFAQVGELA</sequence>
<name>A0A9P4H661_9PLEO</name>
<keyword evidence="3" id="KW-1185">Reference proteome</keyword>
<protein>
    <submittedName>
        <fullName evidence="2">Uncharacterized protein</fullName>
    </submittedName>
</protein>
<comment type="caution">
    <text evidence="2">The sequence shown here is derived from an EMBL/GenBank/DDBJ whole genome shotgun (WGS) entry which is preliminary data.</text>
</comment>
<evidence type="ECO:0000313" key="2">
    <source>
        <dbReference type="EMBL" id="KAF2027396.1"/>
    </source>
</evidence>
<evidence type="ECO:0000256" key="1">
    <source>
        <dbReference type="SAM" id="MobiDB-lite"/>
    </source>
</evidence>
<dbReference type="OrthoDB" id="25896at2759"/>
<dbReference type="Proteomes" id="UP000799777">
    <property type="component" value="Unassembled WGS sequence"/>
</dbReference>
<gene>
    <name evidence="2" type="ORF">EK21DRAFT_72049</name>
</gene>
<evidence type="ECO:0000313" key="3">
    <source>
        <dbReference type="Proteomes" id="UP000799777"/>
    </source>
</evidence>
<dbReference type="EMBL" id="ML978227">
    <property type="protein sequence ID" value="KAF2027396.1"/>
    <property type="molecule type" value="Genomic_DNA"/>
</dbReference>
<feature type="region of interest" description="Disordered" evidence="1">
    <location>
        <begin position="58"/>
        <end position="81"/>
    </location>
</feature>
<organism evidence="2 3">
    <name type="scientific">Setomelanomma holmii</name>
    <dbReference type="NCBI Taxonomy" id="210430"/>
    <lineage>
        <taxon>Eukaryota</taxon>
        <taxon>Fungi</taxon>
        <taxon>Dikarya</taxon>
        <taxon>Ascomycota</taxon>
        <taxon>Pezizomycotina</taxon>
        <taxon>Dothideomycetes</taxon>
        <taxon>Pleosporomycetidae</taxon>
        <taxon>Pleosporales</taxon>
        <taxon>Pleosporineae</taxon>
        <taxon>Phaeosphaeriaceae</taxon>
        <taxon>Setomelanomma</taxon>
    </lineage>
</organism>
<accession>A0A9P4H661</accession>